<keyword evidence="6" id="KW-0408">Iron</keyword>
<evidence type="ECO:0000313" key="16">
    <source>
        <dbReference type="EMBL" id="ABZ73794.1"/>
    </source>
</evidence>
<proteinExistence type="inferred from homology"/>
<evidence type="ECO:0000259" key="15">
    <source>
        <dbReference type="Pfam" id="PF07715"/>
    </source>
</evidence>
<keyword evidence="3 11" id="KW-1134">Transmembrane beta strand</keyword>
<evidence type="ECO:0000256" key="12">
    <source>
        <dbReference type="RuleBase" id="RU003357"/>
    </source>
</evidence>
<keyword evidence="10 11" id="KW-0998">Cell outer membrane</keyword>
<dbReference type="OrthoDB" id="9760620at2"/>
<dbReference type="STRING" id="366602.Caul_4674"/>
<dbReference type="PROSITE" id="PS52016">
    <property type="entry name" value="TONB_DEPENDENT_REC_3"/>
    <property type="match status" value="1"/>
</dbReference>
<dbReference type="Pfam" id="PF00593">
    <property type="entry name" value="TonB_dep_Rec_b-barrel"/>
    <property type="match status" value="1"/>
</dbReference>
<dbReference type="InterPro" id="IPR012910">
    <property type="entry name" value="Plug_dom"/>
</dbReference>
<evidence type="ECO:0000256" key="6">
    <source>
        <dbReference type="ARBA" id="ARBA00023004"/>
    </source>
</evidence>
<evidence type="ECO:0000259" key="14">
    <source>
        <dbReference type="Pfam" id="PF00593"/>
    </source>
</evidence>
<evidence type="ECO:0000256" key="13">
    <source>
        <dbReference type="SAM" id="SignalP"/>
    </source>
</evidence>
<dbReference type="PANTHER" id="PTHR32552">
    <property type="entry name" value="FERRICHROME IRON RECEPTOR-RELATED"/>
    <property type="match status" value="1"/>
</dbReference>
<evidence type="ECO:0000256" key="4">
    <source>
        <dbReference type="ARBA" id="ARBA00022496"/>
    </source>
</evidence>
<feature type="signal peptide" evidence="13">
    <location>
        <begin position="1"/>
        <end position="24"/>
    </location>
</feature>
<dbReference type="AlphaFoldDB" id="B0T2X2"/>
<keyword evidence="8 12" id="KW-0798">TonB box</keyword>
<name>B0T2X2_CAUSK</name>
<organism evidence="16">
    <name type="scientific">Caulobacter sp. (strain K31)</name>
    <dbReference type="NCBI Taxonomy" id="366602"/>
    <lineage>
        <taxon>Bacteria</taxon>
        <taxon>Pseudomonadati</taxon>
        <taxon>Pseudomonadota</taxon>
        <taxon>Alphaproteobacteria</taxon>
        <taxon>Caulobacterales</taxon>
        <taxon>Caulobacteraceae</taxon>
        <taxon>Caulobacter</taxon>
    </lineage>
</organism>
<evidence type="ECO:0000256" key="9">
    <source>
        <dbReference type="ARBA" id="ARBA00023136"/>
    </source>
</evidence>
<accession>B0T2X2</accession>
<evidence type="ECO:0000256" key="10">
    <source>
        <dbReference type="ARBA" id="ARBA00023237"/>
    </source>
</evidence>
<keyword evidence="4" id="KW-0410">Iron transport</keyword>
<dbReference type="Gene3D" id="2.170.130.10">
    <property type="entry name" value="TonB-dependent receptor, plug domain"/>
    <property type="match status" value="1"/>
</dbReference>
<dbReference type="SUPFAM" id="SSF56935">
    <property type="entry name" value="Porins"/>
    <property type="match status" value="1"/>
</dbReference>
<dbReference type="InterPro" id="IPR037066">
    <property type="entry name" value="Plug_dom_sf"/>
</dbReference>
<comment type="similarity">
    <text evidence="11 12">Belongs to the TonB-dependent receptor family.</text>
</comment>
<dbReference type="eggNOG" id="COG4772">
    <property type="taxonomic scope" value="Bacteria"/>
</dbReference>
<comment type="subcellular location">
    <subcellularLocation>
        <location evidence="1 11">Cell outer membrane</location>
        <topology evidence="1 11">Multi-pass membrane protein</topology>
    </subcellularLocation>
</comment>
<evidence type="ECO:0000256" key="8">
    <source>
        <dbReference type="ARBA" id="ARBA00023077"/>
    </source>
</evidence>
<keyword evidence="2 11" id="KW-0813">Transport</keyword>
<dbReference type="GO" id="GO:0009279">
    <property type="term" value="C:cell outer membrane"/>
    <property type="evidence" value="ECO:0007669"/>
    <property type="project" value="UniProtKB-SubCell"/>
</dbReference>
<keyword evidence="13" id="KW-0732">Signal</keyword>
<dbReference type="KEGG" id="cak:Caul_4674"/>
<evidence type="ECO:0000256" key="5">
    <source>
        <dbReference type="ARBA" id="ARBA00022692"/>
    </source>
</evidence>
<evidence type="ECO:0000256" key="11">
    <source>
        <dbReference type="PROSITE-ProRule" id="PRU01360"/>
    </source>
</evidence>
<dbReference type="InterPro" id="IPR039426">
    <property type="entry name" value="TonB-dep_rcpt-like"/>
</dbReference>
<dbReference type="InterPro" id="IPR036942">
    <property type="entry name" value="Beta-barrel_TonB_sf"/>
</dbReference>
<dbReference type="EMBL" id="CP000927">
    <property type="protein sequence ID" value="ABZ73794.1"/>
    <property type="molecule type" value="Genomic_DNA"/>
</dbReference>
<keyword evidence="7" id="KW-0406">Ion transport</keyword>
<evidence type="ECO:0000256" key="7">
    <source>
        <dbReference type="ARBA" id="ARBA00023065"/>
    </source>
</evidence>
<dbReference type="InterPro" id="IPR000531">
    <property type="entry name" value="Beta-barrel_TonB"/>
</dbReference>
<keyword evidence="16" id="KW-0675">Receptor</keyword>
<feature type="chain" id="PRO_5002755920" evidence="13">
    <location>
        <begin position="25"/>
        <end position="692"/>
    </location>
</feature>
<dbReference type="PANTHER" id="PTHR32552:SF81">
    <property type="entry name" value="TONB-DEPENDENT OUTER MEMBRANE RECEPTOR"/>
    <property type="match status" value="1"/>
</dbReference>
<keyword evidence="5 11" id="KW-0812">Transmembrane</keyword>
<dbReference type="Gene3D" id="2.40.170.20">
    <property type="entry name" value="TonB-dependent receptor, beta-barrel domain"/>
    <property type="match status" value="1"/>
</dbReference>
<reference evidence="16" key="1">
    <citation type="submission" date="2008-01" db="EMBL/GenBank/DDBJ databases">
        <title>Complete sequence of chromosome of Caulobacter sp. K31.</title>
        <authorList>
            <consortium name="US DOE Joint Genome Institute"/>
            <person name="Copeland A."/>
            <person name="Lucas S."/>
            <person name="Lapidus A."/>
            <person name="Barry K."/>
            <person name="Glavina del Rio T."/>
            <person name="Dalin E."/>
            <person name="Tice H."/>
            <person name="Pitluck S."/>
            <person name="Bruce D."/>
            <person name="Goodwin L."/>
            <person name="Thompson L.S."/>
            <person name="Brettin T."/>
            <person name="Detter J.C."/>
            <person name="Han C."/>
            <person name="Schmutz J."/>
            <person name="Larimer F."/>
            <person name="Land M."/>
            <person name="Hauser L."/>
            <person name="Kyrpides N."/>
            <person name="Kim E."/>
            <person name="Stephens C."/>
            <person name="Richardson P."/>
        </authorList>
    </citation>
    <scope>NUCLEOTIDE SEQUENCE [LARGE SCALE GENOMIC DNA]</scope>
    <source>
        <strain evidence="16">K31</strain>
    </source>
</reference>
<evidence type="ECO:0000256" key="1">
    <source>
        <dbReference type="ARBA" id="ARBA00004571"/>
    </source>
</evidence>
<feature type="domain" description="TonB-dependent receptor-like beta-barrel" evidence="14">
    <location>
        <begin position="261"/>
        <end position="654"/>
    </location>
</feature>
<feature type="domain" description="TonB-dependent receptor plug" evidence="15">
    <location>
        <begin position="61"/>
        <end position="170"/>
    </location>
</feature>
<evidence type="ECO:0000256" key="2">
    <source>
        <dbReference type="ARBA" id="ARBA00022448"/>
    </source>
</evidence>
<sequence length="692" mass="75539" precursor="true">MSKSFRLGLMAGATFCLLSSAAHGANSAADADQRAIVDSVIVTARANPEDPPVVAAARRRLSETPGGVSVISQESYIDRQTLALDDMLRDAPGVYAQRKWGGDIRISIRGSGIGNANHNRGLLIAQDGVPLNEADGFGDSQVADPLNTRYVEVYRGGNALRFGGALLGGAINMVTPTGKDAGFDNQVRVDGGSYGLLREHVAIARQSGDGAGDWDVYAAATNQTGQGWRSQSQQNIQFGSLNIGRSFGEGREVRFIVNGSNINQEIPGSLTLDQFNRNPRQTALGNANGDQGRNQRGVRGSLGTTWRLGDNLVFQGAVYAVWKDLDHPIFQVIDQQSRNYGAFGRFDWEGQIGGKRADAFFGAWYRTGDMDSNFYANVRGARGAPMSRTLQNAKAMDVFGEGRLFVTDRLAVVAGATWGQAERDYTSFAVPGVASTFNLKADKTYNWVSPRIGLLWQGEAGDQLFANLTRSVEPPNFSSMTPTNTGFTPVRAQKAWTGEFGARGHKGPFTYDVTLYRADLKDEMLQYAVSSSIPASTFNADKTVHQGIEAALDWTVAPHWRLRQTWTLSDFRFKDDVQFGDNRLPIVPRTFYRSEVRYDDPRGWFVAPSVEWSASDQWIDYATTKKAPGYAILNLNAGWKVSDQVSLFLDARNLADKAYVSNTQAAVTWTPTTATLWPGDGRSVFGGVTVDF</sequence>
<dbReference type="GO" id="GO:0006826">
    <property type="term" value="P:iron ion transport"/>
    <property type="evidence" value="ECO:0007669"/>
    <property type="project" value="UniProtKB-KW"/>
</dbReference>
<protein>
    <submittedName>
        <fullName evidence="16">TonB-dependent receptor</fullName>
    </submittedName>
</protein>
<keyword evidence="9 11" id="KW-0472">Membrane</keyword>
<evidence type="ECO:0000256" key="3">
    <source>
        <dbReference type="ARBA" id="ARBA00022452"/>
    </source>
</evidence>
<dbReference type="HOGENOM" id="CLU_008287_13_1_5"/>
<dbReference type="Pfam" id="PF07715">
    <property type="entry name" value="Plug"/>
    <property type="match status" value="1"/>
</dbReference>
<gene>
    <name evidence="16" type="ordered locus">Caul_4674</name>
</gene>